<dbReference type="SUPFAM" id="SSF52540">
    <property type="entry name" value="P-loop containing nucleoside triphosphate hydrolases"/>
    <property type="match status" value="2"/>
</dbReference>
<dbReference type="SMART" id="SM00327">
    <property type="entry name" value="VWA"/>
    <property type="match status" value="1"/>
</dbReference>
<protein>
    <submittedName>
        <fullName evidence="3">p-loop containing nucleoside triphosphate hydrolase</fullName>
    </submittedName>
</protein>
<dbReference type="Gene3D" id="3.40.50.300">
    <property type="entry name" value="P-loop containing nucleotide triphosphate hydrolases"/>
    <property type="match status" value="2"/>
</dbReference>
<dbReference type="InParanoid" id="A0A0V0R5Y0"/>
<evidence type="ECO:0000256" key="1">
    <source>
        <dbReference type="SAM" id="Coils"/>
    </source>
</evidence>
<feature type="coiled-coil region" evidence="1">
    <location>
        <begin position="1007"/>
        <end position="1034"/>
    </location>
</feature>
<comment type="caution">
    <text evidence="3">The sequence shown here is derived from an EMBL/GenBank/DDBJ whole genome shotgun (WGS) entry which is preliminary data.</text>
</comment>
<keyword evidence="4" id="KW-1185">Reference proteome</keyword>
<dbReference type="OrthoDB" id="7614088at2759"/>
<dbReference type="GO" id="GO:0016020">
    <property type="term" value="C:membrane"/>
    <property type="evidence" value="ECO:0007669"/>
    <property type="project" value="InterPro"/>
</dbReference>
<evidence type="ECO:0000313" key="3">
    <source>
        <dbReference type="EMBL" id="KRX09621.1"/>
    </source>
</evidence>
<dbReference type="InterPro" id="IPR036465">
    <property type="entry name" value="vWFA_dom_sf"/>
</dbReference>
<feature type="coiled-coil region" evidence="1">
    <location>
        <begin position="506"/>
        <end position="540"/>
    </location>
</feature>
<dbReference type="PROSITE" id="PS50234">
    <property type="entry name" value="VWFA"/>
    <property type="match status" value="1"/>
</dbReference>
<dbReference type="Pfam" id="PF07517">
    <property type="entry name" value="SecA_DEAD"/>
    <property type="match status" value="1"/>
</dbReference>
<evidence type="ECO:0000259" key="2">
    <source>
        <dbReference type="PROSITE" id="PS50234"/>
    </source>
</evidence>
<dbReference type="Proteomes" id="UP000054937">
    <property type="component" value="Unassembled WGS sequence"/>
</dbReference>
<evidence type="ECO:0000313" key="4">
    <source>
        <dbReference type="Proteomes" id="UP000054937"/>
    </source>
</evidence>
<dbReference type="InterPro" id="IPR011115">
    <property type="entry name" value="SecA_DEAD"/>
</dbReference>
<keyword evidence="3" id="KW-0378">Hydrolase</keyword>
<reference evidence="3 4" key="1">
    <citation type="journal article" date="2015" name="Sci. Rep.">
        <title>Genome of the facultative scuticociliatosis pathogen Pseudocohnilembus persalinus provides insight into its virulence through horizontal gene transfer.</title>
        <authorList>
            <person name="Xiong J."/>
            <person name="Wang G."/>
            <person name="Cheng J."/>
            <person name="Tian M."/>
            <person name="Pan X."/>
            <person name="Warren A."/>
            <person name="Jiang C."/>
            <person name="Yuan D."/>
            <person name="Miao W."/>
        </authorList>
    </citation>
    <scope>NUCLEOTIDE SEQUENCE [LARGE SCALE GENOMIC DNA]</scope>
    <source>
        <strain evidence="3">36N120E</strain>
    </source>
</reference>
<name>A0A0V0R5Y0_PSEPJ</name>
<organism evidence="3 4">
    <name type="scientific">Pseudocohnilembus persalinus</name>
    <name type="common">Ciliate</name>
    <dbReference type="NCBI Taxonomy" id="266149"/>
    <lineage>
        <taxon>Eukaryota</taxon>
        <taxon>Sar</taxon>
        <taxon>Alveolata</taxon>
        <taxon>Ciliophora</taxon>
        <taxon>Intramacronucleata</taxon>
        <taxon>Oligohymenophorea</taxon>
        <taxon>Scuticociliatia</taxon>
        <taxon>Philasterida</taxon>
        <taxon>Pseudocohnilembidae</taxon>
        <taxon>Pseudocohnilembus</taxon>
    </lineage>
</organism>
<dbReference type="GO" id="GO:0017038">
    <property type="term" value="P:protein import"/>
    <property type="evidence" value="ECO:0007669"/>
    <property type="project" value="InterPro"/>
</dbReference>
<dbReference type="Pfam" id="PF13519">
    <property type="entry name" value="VWA_2"/>
    <property type="match status" value="1"/>
</dbReference>
<feature type="domain" description="VWFA" evidence="2">
    <location>
        <begin position="1547"/>
        <end position="1723"/>
    </location>
</feature>
<keyword evidence="1" id="KW-0175">Coiled coil</keyword>
<sequence length="1730" mass="205810">MNQQDREISNCLANVDNSFNFSSLTLCKIADNELYQIYRISKQFYENGFFDKDQHDGNKKDIFDFIYHNYYETGYEIISNLLKERLFIYLDIFIETLKTELQIFLQVDEYYYDLDKNKDAILLKCHNIIQLFENPEYIMEKTVQFQYELQLYKKENFDISWFLKQIKLARNFNSQKYQNIFKYLYEQIYNFNEEKLLQKRDGIIKNDSESQIIYAQFLEIAEKVSPLIDYDFQLHRIKIQYYYDEILDYLNQSHISYYSKQEKSKFYTVCNAINNILVDLKKDHKYSKNIFDAVDHIFIKYIGQIKIILHNKQFDNKIFEKVYEKILVIIEFYLKGFNNRSIEGFILVIQKENFIDKSITLITQLLVNQQKIVEQRQNRIQNYIKTKEFQKFSDEEPNQLLILGVFFIQLVLYDQETYNAFQKNTQNKGQIQSFYNIIKKCYIEIFEDLNNLMNDYQYRDPIILQLILGQIFYMNNVIVFIKMCNFQSNIVKNQKYSDMVDFGNQLNELKNQIFTYEQIREKIEEEIEKTFSEIKEFFNNDDDSQNKETQGQDEQQKWAYEKIELNILRINNFYDANLIDKNVLIKHKKDFEVLLDNLFEEMQKNYREKRFVILEYQINKIEFCEQLKFTNYETNYFEQIQDQMYEYFNHEQINKGLTIVNLNLSSQKKLVRLISFWLKKIQFIGEISTYILKKDIKVHYFYELAFQCIQQFFIKLQETQNEQVFDALELLRDYLLGEIEDEKFEKIEEISDLDFSNNKNDFADKYSTLQELISYKSDVFQNMGKVVFDKQRIFKSLKNLLYREKYINNSDINQIIGKFEQYYDMKQVKIDIQKLRQQYDEVENKYKVLQKKYYNDQIEQNVELIVKETKSQKNQKLTDILGNIFAVWSFMEMKKEDFKTGKPIPRYPNPNQILTIILMVNYGVNQQQISNHVQQIKTGEGKSVIMGVLSTLFALQGKKVTSVCYSLYLSQRDEEDFKELFEMFQVRDIIEYTTFPQLCKNLLVDRYDIKNNTLKLLNNQKNQQNAQIQQNSIQSQQNGLFGQQNGINGQQNGLFGQQSVINGQQNGLFGQQNYINGLQTGLNLQNTQLINNPINNMNINNNNSNSNSNQIYNGGQIIKKSENEAKDKVLICDEIDVFFSKDFYGQRYNQLVLYQNEQISYLVKEIWNCKKNYRHFNEEQIYQIIQRKEQYQNLEKTFKDNYVLDYLFAQEIKKLCKFVCKFDEHKNTYTVQKGEIKYKLTDHSNTGSFIQPYLTQFAYIYESQNQPNLISEQNVSEHLGLYLTCGFIAYAKIFEFFEKIYGVTGTLKEISNDMEIILNDQFDIKLKTYTPSIFQDKRLKFSTQDQNHFEIFFNQQQQFNAIMKQTIKYQNRDQSILIFFEEDTQKNKENKIKQSTCKQKVTLLIREYGRGTDFICDSKTVQKQGGVVVIQTFFSDDYAEEVQIKGRTARAGQKGEYLLYLNDQILKDQFKDVQIQQNNQTDRYQCLNELRQIKFKSQIQQLEKKQSESKKAHELSLKYTENLTKNQKSAQELLLQINQGEASNFVHAIFILDNSGSMAGQGWRELSQAVDQALNTLQKQSPNHVVSIIFYNSFGSIIVNQLKIKSAIQEWERNKSIRQGGGTDFDQGFSRAIEILQNQQNRQLKKMILFLTDGYGCYTNQRLEQIQQYGGNELVKFQCQGMGEADVLKLQDIANIMNKNKCKASVQSALTFEDLQKQFQSFVSVEGGFI</sequence>
<dbReference type="EMBL" id="LDAU01000045">
    <property type="protein sequence ID" value="KRX09621.1"/>
    <property type="molecule type" value="Genomic_DNA"/>
</dbReference>
<dbReference type="Gene3D" id="3.40.50.410">
    <property type="entry name" value="von Willebrand factor, type A domain"/>
    <property type="match status" value="1"/>
</dbReference>
<gene>
    <name evidence="3" type="ORF">PPERSA_09291</name>
</gene>
<dbReference type="GO" id="GO:0005524">
    <property type="term" value="F:ATP binding"/>
    <property type="evidence" value="ECO:0007669"/>
    <property type="project" value="InterPro"/>
</dbReference>
<feature type="coiled-coil region" evidence="1">
    <location>
        <begin position="825"/>
        <end position="852"/>
    </location>
</feature>
<accession>A0A0V0R5Y0</accession>
<dbReference type="CDD" id="cd00198">
    <property type="entry name" value="vWFA"/>
    <property type="match status" value="1"/>
</dbReference>
<dbReference type="GO" id="GO:0016787">
    <property type="term" value="F:hydrolase activity"/>
    <property type="evidence" value="ECO:0007669"/>
    <property type="project" value="UniProtKB-KW"/>
</dbReference>
<dbReference type="SUPFAM" id="SSF53300">
    <property type="entry name" value="vWA-like"/>
    <property type="match status" value="1"/>
</dbReference>
<dbReference type="InterPro" id="IPR002035">
    <property type="entry name" value="VWF_A"/>
</dbReference>
<dbReference type="InterPro" id="IPR027417">
    <property type="entry name" value="P-loop_NTPase"/>
</dbReference>
<proteinExistence type="predicted"/>